<gene>
    <name evidence="1" type="ORF">O181_077194</name>
</gene>
<dbReference type="Proteomes" id="UP000765509">
    <property type="component" value="Unassembled WGS sequence"/>
</dbReference>
<evidence type="ECO:0000313" key="2">
    <source>
        <dbReference type="Proteomes" id="UP000765509"/>
    </source>
</evidence>
<keyword evidence="2" id="KW-1185">Reference proteome</keyword>
<comment type="caution">
    <text evidence="1">The sequence shown here is derived from an EMBL/GenBank/DDBJ whole genome shotgun (WGS) entry which is preliminary data.</text>
</comment>
<reference evidence="1" key="1">
    <citation type="submission" date="2021-03" db="EMBL/GenBank/DDBJ databases">
        <title>Draft genome sequence of rust myrtle Austropuccinia psidii MF-1, a brazilian biotype.</title>
        <authorList>
            <person name="Quecine M.C."/>
            <person name="Pachon D.M.R."/>
            <person name="Bonatelli M.L."/>
            <person name="Correr F.H."/>
            <person name="Franceschini L.M."/>
            <person name="Leite T.F."/>
            <person name="Margarido G.R.A."/>
            <person name="Almeida C.A."/>
            <person name="Ferrarezi J.A."/>
            <person name="Labate C.A."/>
        </authorList>
    </citation>
    <scope>NUCLEOTIDE SEQUENCE</scope>
    <source>
        <strain evidence="1">MF-1</strain>
    </source>
</reference>
<name>A0A9Q3FE12_9BASI</name>
<evidence type="ECO:0000313" key="1">
    <source>
        <dbReference type="EMBL" id="MBW0537479.1"/>
    </source>
</evidence>
<protein>
    <submittedName>
        <fullName evidence="1">Uncharacterized protein</fullName>
    </submittedName>
</protein>
<dbReference type="AlphaFoldDB" id="A0A9Q3FE12"/>
<accession>A0A9Q3FE12</accession>
<sequence>MEYARTSTSLQRLFSTFDTPIKSPEAEITPISVLRPESFSEVKNRHIPVSVQELVYGCKAEEWKHLPSLWIGTMNSYLQVKKFMGSEKTEELMRGWTPMSCTGKVQQIKSWLKN</sequence>
<dbReference type="EMBL" id="AVOT02042100">
    <property type="protein sequence ID" value="MBW0537479.1"/>
    <property type="molecule type" value="Genomic_DNA"/>
</dbReference>
<proteinExistence type="predicted"/>
<organism evidence="1 2">
    <name type="scientific">Austropuccinia psidii MF-1</name>
    <dbReference type="NCBI Taxonomy" id="1389203"/>
    <lineage>
        <taxon>Eukaryota</taxon>
        <taxon>Fungi</taxon>
        <taxon>Dikarya</taxon>
        <taxon>Basidiomycota</taxon>
        <taxon>Pucciniomycotina</taxon>
        <taxon>Pucciniomycetes</taxon>
        <taxon>Pucciniales</taxon>
        <taxon>Sphaerophragmiaceae</taxon>
        <taxon>Austropuccinia</taxon>
    </lineage>
</organism>